<dbReference type="EMBL" id="LOBU02000019">
    <property type="protein sequence ID" value="OKA04879.1"/>
    <property type="molecule type" value="Genomic_DNA"/>
</dbReference>
<keyword evidence="4" id="KW-1185">Reference proteome</keyword>
<dbReference type="OrthoDB" id="3384902at2"/>
<evidence type="ECO:0000313" key="3">
    <source>
        <dbReference type="Proteomes" id="UP000076321"/>
    </source>
</evidence>
<evidence type="ECO:0000313" key="2">
    <source>
        <dbReference type="EMBL" id="OKA04879.1"/>
    </source>
</evidence>
<dbReference type="Proteomes" id="UP000076321">
    <property type="component" value="Unassembled WGS sequence"/>
</dbReference>
<reference evidence="1 3" key="1">
    <citation type="submission" date="2015-12" db="EMBL/GenBank/DDBJ databases">
        <title>Amycolatopsis regifaucium genome sequencing and assembly.</title>
        <authorList>
            <person name="Mayilraj S."/>
        </authorList>
    </citation>
    <scope>NUCLEOTIDE SEQUENCE [LARGE SCALE GENOMIC DNA]</scope>
    <source>
        <strain evidence="1 3">GY080</strain>
    </source>
</reference>
<name>A0A154MRB5_9PSEU</name>
<dbReference type="RefSeq" id="WP_061987402.1">
    <property type="nucleotide sequence ID" value="NZ_FOPQ01000006.1"/>
</dbReference>
<dbReference type="EMBL" id="LQCI01000009">
    <property type="protein sequence ID" value="KZB85989.1"/>
    <property type="molecule type" value="Genomic_DNA"/>
</dbReference>
<protein>
    <submittedName>
        <fullName evidence="1">Uncharacterized protein</fullName>
    </submittedName>
</protein>
<organism evidence="1 3">
    <name type="scientific">Amycolatopsis regifaucium</name>
    <dbReference type="NCBI Taxonomy" id="546365"/>
    <lineage>
        <taxon>Bacteria</taxon>
        <taxon>Bacillati</taxon>
        <taxon>Actinomycetota</taxon>
        <taxon>Actinomycetes</taxon>
        <taxon>Pseudonocardiales</taxon>
        <taxon>Pseudonocardiaceae</taxon>
        <taxon>Amycolatopsis</taxon>
    </lineage>
</organism>
<dbReference type="Proteomes" id="UP000186883">
    <property type="component" value="Unassembled WGS sequence"/>
</dbReference>
<sequence length="137" mass="15369">MSHPVTRASFKHALLPIANPRELPAPQRLWTDSEWERIKLGLQEKDMDDKWVALVEGDHLSIYRAGVGQCVYDAVFTPCEGGYRITTARTGRGRDDRSELHSAFLELLITGHILHSPDSDLWARFANLGGIRALFGS</sequence>
<reference evidence="2 4" key="2">
    <citation type="submission" date="2016-11" db="EMBL/GenBank/DDBJ databases">
        <title>Genome sequencing of Amycolatopsis regifaucium.</title>
        <authorList>
            <person name="Mayilraj S."/>
            <person name="Kaur N."/>
        </authorList>
    </citation>
    <scope>NUCLEOTIDE SEQUENCE [LARGE SCALE GENOMIC DNA]</scope>
    <source>
        <strain evidence="2 4">GY080</strain>
    </source>
</reference>
<evidence type="ECO:0000313" key="1">
    <source>
        <dbReference type="EMBL" id="KZB85989.1"/>
    </source>
</evidence>
<accession>A0A154MRB5</accession>
<comment type="caution">
    <text evidence="1">The sequence shown here is derived from an EMBL/GenBank/DDBJ whole genome shotgun (WGS) entry which is preliminary data.</text>
</comment>
<gene>
    <name evidence="2" type="ORF">ATP06_0227755</name>
    <name evidence="1" type="ORF">AVL48_27700</name>
</gene>
<evidence type="ECO:0000313" key="4">
    <source>
        <dbReference type="Proteomes" id="UP000186883"/>
    </source>
</evidence>
<proteinExistence type="predicted"/>
<dbReference type="AlphaFoldDB" id="A0A154MRB5"/>